<protein>
    <submittedName>
        <fullName evidence="3">Amidase, Asp-tRNAAsn/Glu-tRNAGln amidotransferase A subunit</fullName>
    </submittedName>
</protein>
<reference evidence="3 4" key="1">
    <citation type="submission" date="2012-11" db="EMBL/GenBank/DDBJ databases">
        <title>FINISHED of Natronococcus occultus SP4, DSM 3396.</title>
        <authorList>
            <consortium name="DOE Joint Genome Institute"/>
            <person name="Eisen J."/>
            <person name="Huntemann M."/>
            <person name="Wei C.-L."/>
            <person name="Han J."/>
            <person name="Detter J.C."/>
            <person name="Han C."/>
            <person name="Tapia R."/>
            <person name="Chen A."/>
            <person name="Kyrpides N."/>
            <person name="Mavromatis K."/>
            <person name="Markowitz V."/>
            <person name="Szeto E."/>
            <person name="Ivanova N."/>
            <person name="Mikhailova N."/>
            <person name="Ovchinnikova G."/>
            <person name="Pagani I."/>
            <person name="Pati A."/>
            <person name="Goodwin L."/>
            <person name="Nordberg H.P."/>
            <person name="Cantor M.N."/>
            <person name="Hua S.X."/>
            <person name="Woyke T."/>
            <person name="Eisen J."/>
            <person name="Klenk H.-P."/>
            <person name="Klenk H.-P."/>
        </authorList>
    </citation>
    <scope>NUCLEOTIDE SEQUENCE [LARGE SCALE GENOMIC DNA]</scope>
    <source>
        <strain evidence="3 4">SP4</strain>
    </source>
</reference>
<dbReference type="InterPro" id="IPR000120">
    <property type="entry name" value="Amidase"/>
</dbReference>
<dbReference type="EMBL" id="CP003929">
    <property type="protein sequence ID" value="AGB36449.1"/>
    <property type="molecule type" value="Genomic_DNA"/>
</dbReference>
<dbReference type="AlphaFoldDB" id="L0JWG9"/>
<dbReference type="STRING" id="694430.Natoc_0588"/>
<dbReference type="GO" id="GO:0016740">
    <property type="term" value="F:transferase activity"/>
    <property type="evidence" value="ECO:0007669"/>
    <property type="project" value="UniProtKB-KW"/>
</dbReference>
<dbReference type="HOGENOM" id="CLU_009600_18_1_2"/>
<accession>L0JWG9</accession>
<dbReference type="eggNOG" id="arCOG01717">
    <property type="taxonomic scope" value="Archaea"/>
</dbReference>
<dbReference type="Proteomes" id="UP000010878">
    <property type="component" value="Chromosome"/>
</dbReference>
<evidence type="ECO:0000256" key="1">
    <source>
        <dbReference type="SAM" id="MobiDB-lite"/>
    </source>
</evidence>
<evidence type="ECO:0000313" key="3">
    <source>
        <dbReference type="EMBL" id="AGB36449.1"/>
    </source>
</evidence>
<name>L0JWG9_9EURY</name>
<gene>
    <name evidence="3" type="ORF">Natoc_0588</name>
</gene>
<evidence type="ECO:0000313" key="4">
    <source>
        <dbReference type="Proteomes" id="UP000010878"/>
    </source>
</evidence>
<dbReference type="InterPro" id="IPR036928">
    <property type="entry name" value="AS_sf"/>
</dbReference>
<dbReference type="OrthoDB" id="7931at2157"/>
<organism evidence="3 4">
    <name type="scientific">Natronococcus occultus SP4</name>
    <dbReference type="NCBI Taxonomy" id="694430"/>
    <lineage>
        <taxon>Archaea</taxon>
        <taxon>Methanobacteriati</taxon>
        <taxon>Methanobacteriota</taxon>
        <taxon>Stenosarchaea group</taxon>
        <taxon>Halobacteria</taxon>
        <taxon>Halobacteriales</taxon>
        <taxon>Natrialbaceae</taxon>
        <taxon>Natronococcus</taxon>
    </lineage>
</organism>
<dbReference type="NCBIfam" id="NF005565">
    <property type="entry name" value="PRK07235.1"/>
    <property type="match status" value="1"/>
</dbReference>
<sequence>MPIRPPSEDDVRELGEELFLDLTPDEVEFYHEQLTDNLEEYETIQAYDPEPRGPITRTRPRSPGTRLDDDEDPHNAWVTKCEVEGDAEGPLSDWEVAIKDNVAVAGVEMTCGSNVVEGYVPNADATVVSRLLEAGADIVGKANMDDMAVTRIGHTAFGPITNPRDDDYLAGGSSGGSAVAVVEGEVDAAIGSDQGGSIRIPASLCGIVGHKPTYGLVPYTGCVGLEHTIDHPGPMTPDVETAAEMLTEIAGSNAAHLRRPTDVPTERYQDALDGDVSELSVGVLEEGFDKPNGDPGVDEQVRDAIDHLEERGATVEEVSIPLHADADTIHEICTNEGLVAAMMGQGIGHGWKAWYSTSWVEAFGKFQRAQGYDFPPNLKLKLLQGLYTLSRYHSRYYAAGMNLMLELAEQYDAALEEYDVLAMPTTDVTAPEHDPDRDAFDRLLETDVPANTSPFNRTGHPAISVPAGEVDGLPIGLMLVGARFEDATVLNAGYAVEQARGEAGT</sequence>
<dbReference type="Pfam" id="PF01425">
    <property type="entry name" value="Amidase"/>
    <property type="match status" value="1"/>
</dbReference>
<dbReference type="Gene3D" id="3.90.1300.10">
    <property type="entry name" value="Amidase signature (AS) domain"/>
    <property type="match status" value="1"/>
</dbReference>
<dbReference type="PANTHER" id="PTHR11895">
    <property type="entry name" value="TRANSAMIDASE"/>
    <property type="match status" value="1"/>
</dbReference>
<dbReference type="SUPFAM" id="SSF75304">
    <property type="entry name" value="Amidase signature (AS) enzymes"/>
    <property type="match status" value="1"/>
</dbReference>
<dbReference type="GeneID" id="14405616"/>
<feature type="region of interest" description="Disordered" evidence="1">
    <location>
        <begin position="47"/>
        <end position="73"/>
    </location>
</feature>
<dbReference type="RefSeq" id="WP_015319903.1">
    <property type="nucleotide sequence ID" value="NC_019974.1"/>
</dbReference>
<dbReference type="KEGG" id="nou:Natoc_0588"/>
<evidence type="ECO:0000259" key="2">
    <source>
        <dbReference type="Pfam" id="PF01425"/>
    </source>
</evidence>
<feature type="domain" description="Amidase" evidence="2">
    <location>
        <begin position="85"/>
        <end position="490"/>
    </location>
</feature>
<keyword evidence="3" id="KW-0808">Transferase</keyword>
<dbReference type="InterPro" id="IPR023631">
    <property type="entry name" value="Amidase_dom"/>
</dbReference>
<proteinExistence type="predicted"/>
<dbReference type="PANTHER" id="PTHR11895:SF170">
    <property type="entry name" value="AMIDASE"/>
    <property type="match status" value="1"/>
</dbReference>
<keyword evidence="4" id="KW-1185">Reference proteome</keyword>